<feature type="signal peptide" evidence="1">
    <location>
        <begin position="1"/>
        <end position="21"/>
    </location>
</feature>
<feature type="chain" id="PRO_5003055155" description="Secreted protein" evidence="1">
    <location>
        <begin position="22"/>
        <end position="87"/>
    </location>
</feature>
<sequence length="87" mass="9820">MNIFVESFCFFLPLLPSLTRPEDVVEGGQVEIDIMTTGVVPPHLAAAPYWSVIDAMTLCQMRSRFELPTIAWNCMKRGFYLPPTPTI</sequence>
<gene>
    <name evidence="2" type="ORF">TRV_00767</name>
</gene>
<dbReference type="HOGENOM" id="CLU_2484949_0_0_1"/>
<dbReference type="EMBL" id="ACYE01000048">
    <property type="protein sequence ID" value="EFE44498.1"/>
    <property type="molecule type" value="Genomic_DNA"/>
</dbReference>
<dbReference type="GeneID" id="9580601"/>
<evidence type="ECO:0008006" key="4">
    <source>
        <dbReference type="Google" id="ProtNLM"/>
    </source>
</evidence>
<protein>
    <recommendedName>
        <fullName evidence="4">Secreted protein</fullName>
    </recommendedName>
</protein>
<accession>D4D121</accession>
<name>D4D121_TRIVH</name>
<proteinExistence type="predicted"/>
<evidence type="ECO:0000256" key="1">
    <source>
        <dbReference type="SAM" id="SignalP"/>
    </source>
</evidence>
<dbReference type="Proteomes" id="UP000008383">
    <property type="component" value="Unassembled WGS sequence"/>
</dbReference>
<reference evidence="3" key="1">
    <citation type="journal article" date="2011" name="Genome Biol.">
        <title>Comparative and functional genomics provide insights into the pathogenicity of dermatophytic fungi.</title>
        <authorList>
            <person name="Burmester A."/>
            <person name="Shelest E."/>
            <person name="Gloeckner G."/>
            <person name="Heddergott C."/>
            <person name="Schindler S."/>
            <person name="Staib P."/>
            <person name="Heidel A."/>
            <person name="Felder M."/>
            <person name="Petzold A."/>
            <person name="Szafranski K."/>
            <person name="Feuermann M."/>
            <person name="Pedruzzi I."/>
            <person name="Priebe S."/>
            <person name="Groth M."/>
            <person name="Winkler R."/>
            <person name="Li W."/>
            <person name="Kniemeyer O."/>
            <person name="Schroeckh V."/>
            <person name="Hertweck C."/>
            <person name="Hube B."/>
            <person name="White T.C."/>
            <person name="Platzer M."/>
            <person name="Guthke R."/>
            <person name="Heitman J."/>
            <person name="Woestemeyer J."/>
            <person name="Zipfel P.F."/>
            <person name="Monod M."/>
            <person name="Brakhage A.A."/>
        </authorList>
    </citation>
    <scope>NUCLEOTIDE SEQUENCE [LARGE SCALE GENOMIC DNA]</scope>
    <source>
        <strain evidence="3">HKI 0517</strain>
    </source>
</reference>
<evidence type="ECO:0000313" key="3">
    <source>
        <dbReference type="Proteomes" id="UP000008383"/>
    </source>
</evidence>
<keyword evidence="3" id="KW-1185">Reference proteome</keyword>
<keyword evidence="1" id="KW-0732">Signal</keyword>
<organism evidence="2 3">
    <name type="scientific">Trichophyton verrucosum (strain HKI 0517)</name>
    <dbReference type="NCBI Taxonomy" id="663202"/>
    <lineage>
        <taxon>Eukaryota</taxon>
        <taxon>Fungi</taxon>
        <taxon>Dikarya</taxon>
        <taxon>Ascomycota</taxon>
        <taxon>Pezizomycotina</taxon>
        <taxon>Eurotiomycetes</taxon>
        <taxon>Eurotiomycetidae</taxon>
        <taxon>Onygenales</taxon>
        <taxon>Arthrodermataceae</taxon>
        <taxon>Trichophyton</taxon>
    </lineage>
</organism>
<dbReference type="AlphaFoldDB" id="D4D121"/>
<dbReference type="KEGG" id="tve:TRV_00767"/>
<evidence type="ECO:0000313" key="2">
    <source>
        <dbReference type="EMBL" id="EFE44498.1"/>
    </source>
</evidence>
<comment type="caution">
    <text evidence="2">The sequence shown here is derived from an EMBL/GenBank/DDBJ whole genome shotgun (WGS) entry which is preliminary data.</text>
</comment>
<dbReference type="RefSeq" id="XP_003025109.1">
    <property type="nucleotide sequence ID" value="XM_003025063.1"/>
</dbReference>